<evidence type="ECO:0000259" key="7">
    <source>
        <dbReference type="PROSITE" id="PS50059"/>
    </source>
</evidence>
<comment type="similarity">
    <text evidence="2 6">Belongs to the FKBP-type PPIase family.</text>
</comment>
<dbReference type="Gene3D" id="3.10.50.40">
    <property type="match status" value="1"/>
</dbReference>
<reference evidence="8" key="2">
    <citation type="submission" date="2020-09" db="EMBL/GenBank/DDBJ databases">
        <authorList>
            <person name="Sun Q."/>
            <person name="Zhou Y."/>
        </authorList>
    </citation>
    <scope>NUCLEOTIDE SEQUENCE</scope>
    <source>
        <strain evidence="8">CGMCC 1.15758</strain>
    </source>
</reference>
<dbReference type="SUPFAM" id="SSF54534">
    <property type="entry name" value="FKBP-like"/>
    <property type="match status" value="1"/>
</dbReference>
<evidence type="ECO:0000256" key="5">
    <source>
        <dbReference type="PROSITE-ProRule" id="PRU00277"/>
    </source>
</evidence>
<dbReference type="PANTHER" id="PTHR47861:SF4">
    <property type="entry name" value="FKBP-TYPE 16 KDA PEPTIDYL-PROLYL CIS-TRANS ISOMERASE"/>
    <property type="match status" value="1"/>
</dbReference>
<proteinExistence type="inferred from homology"/>
<keyword evidence="4 5" id="KW-0413">Isomerase</keyword>
<dbReference type="EC" id="5.2.1.8" evidence="6"/>
<gene>
    <name evidence="8" type="primary">fkpB</name>
    <name evidence="8" type="ORF">GCM10010995_10990</name>
</gene>
<evidence type="ECO:0000256" key="4">
    <source>
        <dbReference type="ARBA" id="ARBA00023235"/>
    </source>
</evidence>
<comment type="caution">
    <text evidence="8">The sequence shown here is derived from an EMBL/GenBank/DDBJ whole genome shotgun (WGS) entry which is preliminary data.</text>
</comment>
<dbReference type="EMBL" id="BMJS01000009">
    <property type="protein sequence ID" value="GGF95555.1"/>
    <property type="molecule type" value="Genomic_DNA"/>
</dbReference>
<name>A0A8J2Z3L9_9GAMM</name>
<dbReference type="OrthoDB" id="9808891at2"/>
<dbReference type="RefSeq" id="WP_117002218.1">
    <property type="nucleotide sequence ID" value="NZ_BMJS01000009.1"/>
</dbReference>
<organism evidence="8 9">
    <name type="scientific">Cysteiniphilum litorale</name>
    <dbReference type="NCBI Taxonomy" id="2056700"/>
    <lineage>
        <taxon>Bacteria</taxon>
        <taxon>Pseudomonadati</taxon>
        <taxon>Pseudomonadota</taxon>
        <taxon>Gammaproteobacteria</taxon>
        <taxon>Thiotrichales</taxon>
        <taxon>Fastidiosibacteraceae</taxon>
        <taxon>Cysteiniphilum</taxon>
    </lineage>
</organism>
<dbReference type="InterPro" id="IPR046357">
    <property type="entry name" value="PPIase_dom_sf"/>
</dbReference>
<evidence type="ECO:0000256" key="2">
    <source>
        <dbReference type="ARBA" id="ARBA00006577"/>
    </source>
</evidence>
<dbReference type="NCBIfam" id="NF011676">
    <property type="entry name" value="PRK15095.1"/>
    <property type="match status" value="1"/>
</dbReference>
<sequence length="147" mass="16925">MKIQRDSFVKMHFKIRLKDGSIAEDTKNYDHPYVFQMGKGTFSEKVENELLGLEIGANRKMMLMPEDAFGQKHPAMIYEVPRKRFPEDMELEQGLIVAFSQKDGTELPVVIVEIHEHDVTVDFNHPLSGQVILFDVDILEVSDKEFA</sequence>
<accession>A0A8J2Z3L9</accession>
<evidence type="ECO:0000256" key="1">
    <source>
        <dbReference type="ARBA" id="ARBA00000971"/>
    </source>
</evidence>
<feature type="domain" description="PPIase FKBP-type" evidence="7">
    <location>
        <begin position="6"/>
        <end position="91"/>
    </location>
</feature>
<evidence type="ECO:0000313" key="9">
    <source>
        <dbReference type="Proteomes" id="UP000636949"/>
    </source>
</evidence>
<dbReference type="InterPro" id="IPR001179">
    <property type="entry name" value="PPIase_FKBP_dom"/>
</dbReference>
<dbReference type="Gene3D" id="2.40.10.330">
    <property type="match status" value="1"/>
</dbReference>
<dbReference type="InterPro" id="IPR048261">
    <property type="entry name" value="SlpA/SlyD-like_ins_sf"/>
</dbReference>
<comment type="catalytic activity">
    <reaction evidence="1 5 6">
        <text>[protein]-peptidylproline (omega=180) = [protein]-peptidylproline (omega=0)</text>
        <dbReference type="Rhea" id="RHEA:16237"/>
        <dbReference type="Rhea" id="RHEA-COMP:10747"/>
        <dbReference type="Rhea" id="RHEA-COMP:10748"/>
        <dbReference type="ChEBI" id="CHEBI:83833"/>
        <dbReference type="ChEBI" id="CHEBI:83834"/>
        <dbReference type="EC" id="5.2.1.8"/>
    </reaction>
</comment>
<dbReference type="Proteomes" id="UP000636949">
    <property type="component" value="Unassembled WGS sequence"/>
</dbReference>
<keyword evidence="3 5" id="KW-0697">Rotamase</keyword>
<dbReference type="GO" id="GO:0003755">
    <property type="term" value="F:peptidyl-prolyl cis-trans isomerase activity"/>
    <property type="evidence" value="ECO:0007669"/>
    <property type="project" value="UniProtKB-UniRule"/>
</dbReference>
<evidence type="ECO:0000256" key="6">
    <source>
        <dbReference type="RuleBase" id="RU003915"/>
    </source>
</evidence>
<dbReference type="PROSITE" id="PS50059">
    <property type="entry name" value="FKBP_PPIASE"/>
    <property type="match status" value="1"/>
</dbReference>
<reference evidence="8" key="1">
    <citation type="journal article" date="2014" name="Int. J. Syst. Evol. Microbiol.">
        <title>Complete genome sequence of Corynebacterium casei LMG S-19264T (=DSM 44701T), isolated from a smear-ripened cheese.</title>
        <authorList>
            <consortium name="US DOE Joint Genome Institute (JGI-PGF)"/>
            <person name="Walter F."/>
            <person name="Albersmeier A."/>
            <person name="Kalinowski J."/>
            <person name="Ruckert C."/>
        </authorList>
    </citation>
    <scope>NUCLEOTIDE SEQUENCE</scope>
    <source>
        <strain evidence="8">CGMCC 1.15758</strain>
    </source>
</reference>
<dbReference type="Pfam" id="PF00254">
    <property type="entry name" value="FKBP_C"/>
    <property type="match status" value="1"/>
</dbReference>
<keyword evidence="9" id="KW-1185">Reference proteome</keyword>
<dbReference type="AlphaFoldDB" id="A0A8J2Z3L9"/>
<dbReference type="PANTHER" id="PTHR47861">
    <property type="entry name" value="FKBP-TYPE PEPTIDYL-PROLYL CIS-TRANS ISOMERASE SLYD"/>
    <property type="match status" value="1"/>
</dbReference>
<evidence type="ECO:0000256" key="3">
    <source>
        <dbReference type="ARBA" id="ARBA00023110"/>
    </source>
</evidence>
<protein>
    <recommendedName>
        <fullName evidence="6">Peptidyl-prolyl cis-trans isomerase</fullName>
        <ecNumber evidence="6">5.2.1.8</ecNumber>
    </recommendedName>
</protein>
<evidence type="ECO:0000313" key="8">
    <source>
        <dbReference type="EMBL" id="GGF95555.1"/>
    </source>
</evidence>